<dbReference type="Proteomes" id="UP000315525">
    <property type="component" value="Unassembled WGS sequence"/>
</dbReference>
<dbReference type="AlphaFoldDB" id="A0A523UUM4"/>
<sequence>MFSERYGHKEVNQSLGREEMPDHLRTRIWNVFYGNTFEFMDSNVHDDISPTSCDFADLLWDKFFKGDQQSFVYMLPANRIKNIKERFFQLEWHEVYDFIEFFAAHWADPARLRILVLHLLNQVFGQERVPYRIIDNTVTPLTSEEEVREVEQALGLPEKFKPVCNHLEKALDHYSDKKDPDYKNSIKESICAVESLVQILLGKKGTLGDLIKKLSIHPAMKEGFDRLYGWTSDEGGIRHGKFNEELSAGEPEARYMLVTCSAFINYVIAKLDASGKT</sequence>
<dbReference type="EMBL" id="SOJN01000062">
    <property type="protein sequence ID" value="TET46253.1"/>
    <property type="molecule type" value="Genomic_DNA"/>
</dbReference>
<evidence type="ECO:0000313" key="3">
    <source>
        <dbReference type="Proteomes" id="UP000315525"/>
    </source>
</evidence>
<evidence type="ECO:0000259" key="1">
    <source>
        <dbReference type="Pfam" id="PF18863"/>
    </source>
</evidence>
<dbReference type="Pfam" id="PF18863">
    <property type="entry name" value="AbiJ_NTD4"/>
    <property type="match status" value="1"/>
</dbReference>
<feature type="domain" description="HEPN AbiJ-N-terminal" evidence="1">
    <location>
        <begin position="2"/>
        <end position="154"/>
    </location>
</feature>
<comment type="caution">
    <text evidence="2">The sequence shown here is derived from an EMBL/GenBank/DDBJ whole genome shotgun (WGS) entry which is preliminary data.</text>
</comment>
<accession>A0A523UUM4</accession>
<dbReference type="InterPro" id="IPR049503">
    <property type="entry name" value="AbiJ_NTD4"/>
</dbReference>
<protein>
    <recommendedName>
        <fullName evidence="1">HEPN AbiJ-N-terminal domain-containing protein</fullName>
    </recommendedName>
</protein>
<proteinExistence type="predicted"/>
<gene>
    <name evidence="2" type="ORF">E3J62_04795</name>
</gene>
<reference evidence="2 3" key="1">
    <citation type="submission" date="2019-03" db="EMBL/GenBank/DDBJ databases">
        <title>Metabolic potential of uncultured bacteria and archaea associated with petroleum seepage in deep-sea sediments.</title>
        <authorList>
            <person name="Dong X."/>
            <person name="Hubert C."/>
        </authorList>
    </citation>
    <scope>NUCLEOTIDE SEQUENCE [LARGE SCALE GENOMIC DNA]</scope>
    <source>
        <strain evidence="2">E44_bin18</strain>
    </source>
</reference>
<evidence type="ECO:0000313" key="2">
    <source>
        <dbReference type="EMBL" id="TET46253.1"/>
    </source>
</evidence>
<organism evidence="2 3">
    <name type="scientific">candidate division TA06 bacterium</name>
    <dbReference type="NCBI Taxonomy" id="2250710"/>
    <lineage>
        <taxon>Bacteria</taxon>
        <taxon>Bacteria division TA06</taxon>
    </lineage>
</organism>
<name>A0A523UUM4_UNCT6</name>